<accession>A0A2J7R5X9</accession>
<dbReference type="Pfam" id="PF02995">
    <property type="entry name" value="DUF229"/>
    <property type="match status" value="1"/>
</dbReference>
<proteinExistence type="predicted"/>
<dbReference type="STRING" id="105785.A0A2J7R5X9"/>
<keyword evidence="1" id="KW-0812">Transmembrane</keyword>
<dbReference type="EMBL" id="NEVH01006987">
    <property type="protein sequence ID" value="PNF36237.1"/>
    <property type="molecule type" value="Genomic_DNA"/>
</dbReference>
<keyword evidence="3" id="KW-1185">Reference proteome</keyword>
<dbReference type="InParanoid" id="A0A2J7R5X9"/>
<dbReference type="CDD" id="cd16021">
    <property type="entry name" value="ALP_like"/>
    <property type="match status" value="1"/>
</dbReference>
<evidence type="ECO:0000256" key="1">
    <source>
        <dbReference type="SAM" id="Phobius"/>
    </source>
</evidence>
<evidence type="ECO:0000313" key="3">
    <source>
        <dbReference type="Proteomes" id="UP000235965"/>
    </source>
</evidence>
<dbReference type="Gene3D" id="3.40.720.10">
    <property type="entry name" value="Alkaline Phosphatase, subunit A"/>
    <property type="match status" value="1"/>
</dbReference>
<dbReference type="Proteomes" id="UP000235965">
    <property type="component" value="Unassembled WGS sequence"/>
</dbReference>
<dbReference type="FunFam" id="3.40.720.10:FF:000017">
    <property type="entry name" value="Predicted protein"/>
    <property type="match status" value="1"/>
</dbReference>
<organism evidence="2 3">
    <name type="scientific">Cryptotermes secundus</name>
    <dbReference type="NCBI Taxonomy" id="105785"/>
    <lineage>
        <taxon>Eukaryota</taxon>
        <taxon>Metazoa</taxon>
        <taxon>Ecdysozoa</taxon>
        <taxon>Arthropoda</taxon>
        <taxon>Hexapoda</taxon>
        <taxon>Insecta</taxon>
        <taxon>Pterygota</taxon>
        <taxon>Neoptera</taxon>
        <taxon>Polyneoptera</taxon>
        <taxon>Dictyoptera</taxon>
        <taxon>Blattodea</taxon>
        <taxon>Blattoidea</taxon>
        <taxon>Termitoidae</taxon>
        <taxon>Kalotermitidae</taxon>
        <taxon>Cryptotermitinae</taxon>
        <taxon>Cryptotermes</taxon>
    </lineage>
</organism>
<dbReference type="GO" id="GO:0005615">
    <property type="term" value="C:extracellular space"/>
    <property type="evidence" value="ECO:0007669"/>
    <property type="project" value="TreeGrafter"/>
</dbReference>
<reference evidence="2 3" key="1">
    <citation type="submission" date="2017-12" db="EMBL/GenBank/DDBJ databases">
        <title>Hemimetabolous genomes reveal molecular basis of termite eusociality.</title>
        <authorList>
            <person name="Harrison M.C."/>
            <person name="Jongepier E."/>
            <person name="Robertson H.M."/>
            <person name="Arning N."/>
            <person name="Bitard-Feildel T."/>
            <person name="Chao H."/>
            <person name="Childers C.P."/>
            <person name="Dinh H."/>
            <person name="Doddapaneni H."/>
            <person name="Dugan S."/>
            <person name="Gowin J."/>
            <person name="Greiner C."/>
            <person name="Han Y."/>
            <person name="Hu H."/>
            <person name="Hughes D.S.T."/>
            <person name="Huylmans A.-K."/>
            <person name="Kemena C."/>
            <person name="Kremer L.P.M."/>
            <person name="Lee S.L."/>
            <person name="Lopez-Ezquerra A."/>
            <person name="Mallet L."/>
            <person name="Monroy-Kuhn J.M."/>
            <person name="Moser A."/>
            <person name="Murali S.C."/>
            <person name="Muzny D.M."/>
            <person name="Otani S."/>
            <person name="Piulachs M.-D."/>
            <person name="Poelchau M."/>
            <person name="Qu J."/>
            <person name="Schaub F."/>
            <person name="Wada-Katsumata A."/>
            <person name="Worley K.C."/>
            <person name="Xie Q."/>
            <person name="Ylla G."/>
            <person name="Poulsen M."/>
            <person name="Gibbs R.A."/>
            <person name="Schal C."/>
            <person name="Richards S."/>
            <person name="Belles X."/>
            <person name="Korb J."/>
            <person name="Bornberg-Bauer E."/>
        </authorList>
    </citation>
    <scope>NUCLEOTIDE SEQUENCE [LARGE SCALE GENOMIC DNA]</scope>
    <source>
        <tissue evidence="2">Whole body</tissue>
    </source>
</reference>
<evidence type="ECO:0008006" key="4">
    <source>
        <dbReference type="Google" id="ProtNLM"/>
    </source>
</evidence>
<name>A0A2J7R5X9_9NEOP</name>
<dbReference type="InterPro" id="IPR004245">
    <property type="entry name" value="DUF229"/>
</dbReference>
<sequence>MESRVGSGVGDCHWTAFRVESQRKLMSSMTFTFHIRRLMYGFLLVGCLFIVFQIVRLQRGGGYFDDVDRTSRLKQINLMLHSSSAETWRKLSAGGQACRHPHLEVNSPEIMKFIKSVPPIQCGNDTDWVKVNGSTVFITDEARARHGDIQCAFTDILRVNDHSTHDGVTTQTHTEYNLEESDFVRVLCKTSKGETWSNIMPGIRHDQDVLDRTGWDKLPHDALRLNVLMFGFDSLSRNMFIRHLPRTYHYLHETLQMIDLRGYNIVGDGTPQALIPILTGKTELELPETRKRMGEKASFVNIYPFIWKKYQENGYVTGYLEDCPHIGTFTYRLKGFDSPPTDHYARTYYIASTQEYSHHKKYCMGSIPRHKVVMNHVQDFFKVYREKPKFMFSFHTELSHDSHNLIGAVDMDMLEWLQAMTEEGHLNNTLLIIMSDHGPRFADIRNTQQGKQEERLPMFGFVFPPWFQRAYPHAIVNIRRNSQRLTTPFDIYPTLKNVLHYQGAGKGNIKDRGISLFKQVPLERTCADAYVEPHWCACLDWQEINLQDRFVVRAAEAFVDFINKLTESYRDICAELHLERIQWAAKLVPNEGLLRFHKNADIDGFVADLSAHTVVTQEMYQLKVSTMPGGGLFEASMMYDVTDGSFTVRISDVSRINRYGSAAHCVEHSQHHLRPYCFCKAPPPQPPKE</sequence>
<feature type="transmembrane region" description="Helical" evidence="1">
    <location>
        <begin position="38"/>
        <end position="55"/>
    </location>
</feature>
<comment type="caution">
    <text evidence="2">The sequence shown here is derived from an EMBL/GenBank/DDBJ whole genome shotgun (WGS) entry which is preliminary data.</text>
</comment>
<dbReference type="InterPro" id="IPR017850">
    <property type="entry name" value="Alkaline_phosphatase_core_sf"/>
</dbReference>
<dbReference type="AlphaFoldDB" id="A0A2J7R5X9"/>
<dbReference type="PANTHER" id="PTHR10974">
    <property type="entry name" value="FI08016P-RELATED"/>
    <property type="match status" value="1"/>
</dbReference>
<evidence type="ECO:0000313" key="2">
    <source>
        <dbReference type="EMBL" id="PNF36237.1"/>
    </source>
</evidence>
<protein>
    <recommendedName>
        <fullName evidence="4">DUF229 domain containing protein</fullName>
    </recommendedName>
</protein>
<gene>
    <name evidence="2" type="ORF">B7P43_G08693</name>
</gene>
<dbReference type="PANTHER" id="PTHR10974:SF73">
    <property type="entry name" value="FI21235P1"/>
    <property type="match status" value="1"/>
</dbReference>
<keyword evidence="1" id="KW-1133">Transmembrane helix</keyword>
<dbReference type="FunCoup" id="A0A2J7R5X9">
    <property type="interactions" value="238"/>
</dbReference>
<keyword evidence="1" id="KW-0472">Membrane</keyword>
<dbReference type="OrthoDB" id="413313at2759"/>
<dbReference type="SUPFAM" id="SSF53649">
    <property type="entry name" value="Alkaline phosphatase-like"/>
    <property type="match status" value="1"/>
</dbReference>